<proteinExistence type="predicted"/>
<sequence length="205" mass="23528">MPEKKVSRRVLYTRNALRDAFIDLITEQPLSDITVTDICARADINRSTFYLHYRDVDALLVEIENNIIDHIEQEFSRAPHEHVFEELVAFLKLLQQTPRIPKLLYALTGEQGDPRFIRRLQQLLFNAFQQGWDLLMPESSRSYKFLIYSYTLPGVISLLSSWLRGDAPDMTAEQTVELLHTLITHGMSGISPLFLRPGAGVLNLS</sequence>
<feature type="DNA-binding region" description="H-T-H motif" evidence="2">
    <location>
        <begin position="34"/>
        <end position="53"/>
    </location>
</feature>
<dbReference type="Proteomes" id="UP000606499">
    <property type="component" value="Unassembled WGS sequence"/>
</dbReference>
<gene>
    <name evidence="4" type="ORF">H8S45_01750</name>
</gene>
<evidence type="ECO:0000313" key="4">
    <source>
        <dbReference type="EMBL" id="MBC5724197.1"/>
    </source>
</evidence>
<dbReference type="EMBL" id="JACOPL010000001">
    <property type="protein sequence ID" value="MBC5724197.1"/>
    <property type="molecule type" value="Genomic_DNA"/>
</dbReference>
<dbReference type="GO" id="GO:0003677">
    <property type="term" value="F:DNA binding"/>
    <property type="evidence" value="ECO:0007669"/>
    <property type="project" value="UniProtKB-UniRule"/>
</dbReference>
<dbReference type="SUPFAM" id="SSF46689">
    <property type="entry name" value="Homeodomain-like"/>
    <property type="match status" value="1"/>
</dbReference>
<dbReference type="InterPro" id="IPR009057">
    <property type="entry name" value="Homeodomain-like_sf"/>
</dbReference>
<accession>A0A923RUQ4</accession>
<dbReference type="PANTHER" id="PTHR43479">
    <property type="entry name" value="ACREF/ENVCD OPERON REPRESSOR-RELATED"/>
    <property type="match status" value="1"/>
</dbReference>
<dbReference type="AlphaFoldDB" id="A0A923RUQ4"/>
<keyword evidence="1 2" id="KW-0238">DNA-binding</keyword>
<evidence type="ECO:0000256" key="1">
    <source>
        <dbReference type="ARBA" id="ARBA00023125"/>
    </source>
</evidence>
<dbReference type="RefSeq" id="WP_147573709.1">
    <property type="nucleotide sequence ID" value="NZ_JACOPL010000001.1"/>
</dbReference>
<dbReference type="Pfam" id="PF00440">
    <property type="entry name" value="TetR_N"/>
    <property type="match status" value="1"/>
</dbReference>
<dbReference type="InterPro" id="IPR050624">
    <property type="entry name" value="HTH-type_Tx_Regulator"/>
</dbReference>
<dbReference type="PANTHER" id="PTHR43479:SF7">
    <property type="entry name" value="TETR-FAMILY TRANSCRIPTIONAL REGULATOR"/>
    <property type="match status" value="1"/>
</dbReference>
<evidence type="ECO:0000259" key="3">
    <source>
        <dbReference type="PROSITE" id="PS50977"/>
    </source>
</evidence>
<feature type="domain" description="HTH tetR-type" evidence="3">
    <location>
        <begin position="11"/>
        <end position="71"/>
    </location>
</feature>
<dbReference type="PROSITE" id="PS50977">
    <property type="entry name" value="HTH_TETR_2"/>
    <property type="match status" value="1"/>
</dbReference>
<evidence type="ECO:0000256" key="2">
    <source>
        <dbReference type="PROSITE-ProRule" id="PRU00335"/>
    </source>
</evidence>
<reference evidence="4" key="1">
    <citation type="submission" date="2020-08" db="EMBL/GenBank/DDBJ databases">
        <title>Genome public.</title>
        <authorList>
            <person name="Liu C."/>
            <person name="Sun Q."/>
        </authorList>
    </citation>
    <scope>NUCLEOTIDE SEQUENCE</scope>
    <source>
        <strain evidence="4">NSJ-28</strain>
    </source>
</reference>
<keyword evidence="5" id="KW-1185">Reference proteome</keyword>
<evidence type="ECO:0000313" key="5">
    <source>
        <dbReference type="Proteomes" id="UP000606499"/>
    </source>
</evidence>
<protein>
    <submittedName>
        <fullName evidence="4">TetR/AcrR family transcriptional regulator</fullName>
    </submittedName>
</protein>
<name>A0A923RUQ4_9FIRM</name>
<comment type="caution">
    <text evidence="4">The sequence shown here is derived from an EMBL/GenBank/DDBJ whole genome shotgun (WGS) entry which is preliminary data.</text>
</comment>
<dbReference type="Gene3D" id="1.10.357.10">
    <property type="entry name" value="Tetracycline Repressor, domain 2"/>
    <property type="match status" value="1"/>
</dbReference>
<dbReference type="InterPro" id="IPR001647">
    <property type="entry name" value="HTH_TetR"/>
</dbReference>
<organism evidence="4 5">
    <name type="scientific">Agathobaculum faecis</name>
    <dbReference type="NCBI Taxonomy" id="2763013"/>
    <lineage>
        <taxon>Bacteria</taxon>
        <taxon>Bacillati</taxon>
        <taxon>Bacillota</taxon>
        <taxon>Clostridia</taxon>
        <taxon>Eubacteriales</taxon>
        <taxon>Butyricicoccaceae</taxon>
        <taxon>Agathobaculum</taxon>
    </lineage>
</organism>